<sequence length="278" mass="31430">MSAEAIAGIEWVRPLGRGSVTEVFAVRSTTSAERFALKRIRPAKRNDPLALHLLKTEARVGLAIQHPNVIRTVAAHLKFTPRYLLLEWLEGETLRRRLNRQHKFSWRAIAEILRDCAAGLAALHGKGFIHGDIKPDNIYLLRGGGTKVIDLGFAHRPNEHRSMQEEGYVLGTAQYVAPELCEDQSIDDYSSDLFSLGVTAFEMFTRRLPYPFVSSEELLRLHRDTLPELLVSTELDTPRVLIELVNALLSRRPKKRPSAANLQKEMTRLLAINRRLAA</sequence>
<dbReference type="GO" id="GO:0005524">
    <property type="term" value="F:ATP binding"/>
    <property type="evidence" value="ECO:0007669"/>
    <property type="project" value="InterPro"/>
</dbReference>
<dbReference type="InterPro" id="IPR000719">
    <property type="entry name" value="Prot_kinase_dom"/>
</dbReference>
<accession>A0A8E6B4M9</accession>
<dbReference type="PANTHER" id="PTHR24348:SF68">
    <property type="entry name" value="SERINE_THREONINE-PROTEIN KINASE ATG1C"/>
    <property type="match status" value="1"/>
</dbReference>
<organism evidence="2 3">
    <name type="scientific">Telmatocola sphagniphila</name>
    <dbReference type="NCBI Taxonomy" id="1123043"/>
    <lineage>
        <taxon>Bacteria</taxon>
        <taxon>Pseudomonadati</taxon>
        <taxon>Planctomycetota</taxon>
        <taxon>Planctomycetia</taxon>
        <taxon>Gemmatales</taxon>
        <taxon>Gemmataceae</taxon>
    </lineage>
</organism>
<dbReference type="GO" id="GO:0005737">
    <property type="term" value="C:cytoplasm"/>
    <property type="evidence" value="ECO:0007669"/>
    <property type="project" value="TreeGrafter"/>
</dbReference>
<dbReference type="InterPro" id="IPR045269">
    <property type="entry name" value="Atg1-like"/>
</dbReference>
<dbReference type="SMART" id="SM00220">
    <property type="entry name" value="S_TKc"/>
    <property type="match status" value="1"/>
</dbReference>
<keyword evidence="2" id="KW-0723">Serine/threonine-protein kinase</keyword>
<dbReference type="AlphaFoldDB" id="A0A8E6B4M9"/>
<dbReference type="EMBL" id="CP074694">
    <property type="protein sequence ID" value="QVL31364.1"/>
    <property type="molecule type" value="Genomic_DNA"/>
</dbReference>
<dbReference type="Proteomes" id="UP000676194">
    <property type="component" value="Chromosome"/>
</dbReference>
<dbReference type="KEGG" id="tsph:KIH39_21335"/>
<dbReference type="GO" id="GO:0004674">
    <property type="term" value="F:protein serine/threonine kinase activity"/>
    <property type="evidence" value="ECO:0007669"/>
    <property type="project" value="UniProtKB-KW"/>
</dbReference>
<dbReference type="Gene3D" id="1.10.510.10">
    <property type="entry name" value="Transferase(Phosphotransferase) domain 1"/>
    <property type="match status" value="1"/>
</dbReference>
<dbReference type="PROSITE" id="PS00108">
    <property type="entry name" value="PROTEIN_KINASE_ST"/>
    <property type="match status" value="1"/>
</dbReference>
<dbReference type="PROSITE" id="PS50011">
    <property type="entry name" value="PROTEIN_KINASE_DOM"/>
    <property type="match status" value="1"/>
</dbReference>
<evidence type="ECO:0000313" key="3">
    <source>
        <dbReference type="Proteomes" id="UP000676194"/>
    </source>
</evidence>
<gene>
    <name evidence="2" type="ORF">KIH39_21335</name>
</gene>
<keyword evidence="2" id="KW-0808">Transferase</keyword>
<dbReference type="Pfam" id="PF00069">
    <property type="entry name" value="Pkinase"/>
    <property type="match status" value="1"/>
</dbReference>
<dbReference type="SUPFAM" id="SSF56112">
    <property type="entry name" value="Protein kinase-like (PK-like)"/>
    <property type="match status" value="1"/>
</dbReference>
<dbReference type="CDD" id="cd14014">
    <property type="entry name" value="STKc_PknB_like"/>
    <property type="match status" value="1"/>
</dbReference>
<dbReference type="InterPro" id="IPR008271">
    <property type="entry name" value="Ser/Thr_kinase_AS"/>
</dbReference>
<feature type="domain" description="Protein kinase" evidence="1">
    <location>
        <begin position="9"/>
        <end position="269"/>
    </location>
</feature>
<reference evidence="2" key="1">
    <citation type="submission" date="2021-05" db="EMBL/GenBank/DDBJ databases">
        <title>Complete genome sequence of the cellulolytic planctomycete Telmatocola sphagniphila SP2T and characterization of the first cellulase from planctomycetes.</title>
        <authorList>
            <person name="Rakitin A.L."/>
            <person name="Beletsky A.V."/>
            <person name="Naumoff D.G."/>
            <person name="Kulichevskaya I.S."/>
            <person name="Mardanov A.V."/>
            <person name="Ravin N.V."/>
            <person name="Dedysh S.N."/>
        </authorList>
    </citation>
    <scope>NUCLEOTIDE SEQUENCE</scope>
    <source>
        <strain evidence="2">SP2T</strain>
    </source>
</reference>
<protein>
    <submittedName>
        <fullName evidence="2">Serine/threonine protein kinase</fullName>
    </submittedName>
</protein>
<name>A0A8E6B4M9_9BACT</name>
<dbReference type="RefSeq" id="WP_213495245.1">
    <property type="nucleotide sequence ID" value="NZ_CP074694.1"/>
</dbReference>
<evidence type="ECO:0000259" key="1">
    <source>
        <dbReference type="PROSITE" id="PS50011"/>
    </source>
</evidence>
<dbReference type="InterPro" id="IPR011009">
    <property type="entry name" value="Kinase-like_dom_sf"/>
</dbReference>
<dbReference type="PANTHER" id="PTHR24348">
    <property type="entry name" value="SERINE/THREONINE-PROTEIN KINASE UNC-51-RELATED"/>
    <property type="match status" value="1"/>
</dbReference>
<keyword evidence="3" id="KW-1185">Reference proteome</keyword>
<keyword evidence="2" id="KW-0418">Kinase</keyword>
<dbReference type="PIRSF" id="PIRSF000654">
    <property type="entry name" value="Integrin-linked_kinase"/>
    <property type="match status" value="1"/>
</dbReference>
<proteinExistence type="predicted"/>
<evidence type="ECO:0000313" key="2">
    <source>
        <dbReference type="EMBL" id="QVL31364.1"/>
    </source>
</evidence>